<evidence type="ECO:0000256" key="1">
    <source>
        <dbReference type="SAM" id="MobiDB-lite"/>
    </source>
</evidence>
<reference evidence="2" key="1">
    <citation type="journal article" date="2022" name="Int. J. Mol. Sci.">
        <title>Draft Genome of Tanacetum Coccineum: Genomic Comparison of Closely Related Tanacetum-Family Plants.</title>
        <authorList>
            <person name="Yamashiro T."/>
            <person name="Shiraishi A."/>
            <person name="Nakayama K."/>
            <person name="Satake H."/>
        </authorList>
    </citation>
    <scope>NUCLEOTIDE SEQUENCE</scope>
</reference>
<gene>
    <name evidence="2" type="ORF">Tco_0925281</name>
</gene>
<evidence type="ECO:0000313" key="2">
    <source>
        <dbReference type="EMBL" id="GJT34862.1"/>
    </source>
</evidence>
<reference evidence="2" key="2">
    <citation type="submission" date="2022-01" db="EMBL/GenBank/DDBJ databases">
        <authorList>
            <person name="Yamashiro T."/>
            <person name="Shiraishi A."/>
            <person name="Satake H."/>
            <person name="Nakayama K."/>
        </authorList>
    </citation>
    <scope>NUCLEOTIDE SEQUENCE</scope>
</reference>
<feature type="compositionally biased region" description="Polar residues" evidence="1">
    <location>
        <begin position="300"/>
        <end position="328"/>
    </location>
</feature>
<keyword evidence="3" id="KW-1185">Reference proteome</keyword>
<dbReference type="Proteomes" id="UP001151760">
    <property type="component" value="Unassembled WGS sequence"/>
</dbReference>
<dbReference type="EMBL" id="BQNB010015001">
    <property type="protein sequence ID" value="GJT34862.1"/>
    <property type="molecule type" value="Genomic_DNA"/>
</dbReference>
<sequence length="383" mass="43771">MSRTSKGFRKLGAKKISLKPIDYEKLNRLTQDFRKCFSPQQELSAEQDFWFYILNPTIKPSYTPPVIVDVPIELPKVGLVNASLKKLKFHLTQFDIIMKKRTTPNALEEEYFKINDLKARLQDKDKTICKLKDTIKSLRDNTKEENVNHDKCDLDPINKELENSVAKLLSVNERLCDEINHVKHVFKDQFDSLKQTRVRYKEQIDSIINKLNLKSMENDDLKAQIQDKEIVKQAKAKQPLDRELDFACKYATRIQELLVYVQDTCPIAITPSTKKVVVSPMNKVKKVRFAEPLTSSSNIKQVESSNTSDSNTHVLSSTGVKCSTSNCGSKPPGNKRNDRILQTPSRNKKNKVEAQPRKVNKMNRVGKPVCDVDVKHSPSNANS</sequence>
<proteinExistence type="predicted"/>
<accession>A0ABQ5D915</accession>
<evidence type="ECO:0000313" key="3">
    <source>
        <dbReference type="Proteomes" id="UP001151760"/>
    </source>
</evidence>
<name>A0ABQ5D915_9ASTR</name>
<protein>
    <submittedName>
        <fullName evidence="2">Uncharacterized protein</fullName>
    </submittedName>
</protein>
<feature type="region of interest" description="Disordered" evidence="1">
    <location>
        <begin position="300"/>
        <end position="383"/>
    </location>
</feature>
<comment type="caution">
    <text evidence="2">The sequence shown here is derived from an EMBL/GenBank/DDBJ whole genome shotgun (WGS) entry which is preliminary data.</text>
</comment>
<organism evidence="2 3">
    <name type="scientific">Tanacetum coccineum</name>
    <dbReference type="NCBI Taxonomy" id="301880"/>
    <lineage>
        <taxon>Eukaryota</taxon>
        <taxon>Viridiplantae</taxon>
        <taxon>Streptophyta</taxon>
        <taxon>Embryophyta</taxon>
        <taxon>Tracheophyta</taxon>
        <taxon>Spermatophyta</taxon>
        <taxon>Magnoliopsida</taxon>
        <taxon>eudicotyledons</taxon>
        <taxon>Gunneridae</taxon>
        <taxon>Pentapetalae</taxon>
        <taxon>asterids</taxon>
        <taxon>campanulids</taxon>
        <taxon>Asterales</taxon>
        <taxon>Asteraceae</taxon>
        <taxon>Asteroideae</taxon>
        <taxon>Anthemideae</taxon>
        <taxon>Anthemidinae</taxon>
        <taxon>Tanacetum</taxon>
    </lineage>
</organism>